<reference evidence="1 2" key="1">
    <citation type="submission" date="2019-05" db="EMBL/GenBank/DDBJ databases">
        <authorList>
            <person name="Hammer B.W."/>
            <person name="Collado J."/>
            <person name="Fitzgerald H.N."/>
            <person name="Graziano A."/>
            <person name="Haggerty C.V."/>
            <person name="Kim S."/>
            <person name="Ogunsemowo I.H."/>
            <person name="Reddy N."/>
            <person name="Butela K.A."/>
            <person name="Garlena R.A."/>
            <person name="Russell D.A."/>
            <person name="Pope W.H."/>
            <person name="Jacobs-Sera D."/>
            <person name="Hatfull G.F."/>
        </authorList>
    </citation>
    <scope>NUCLEOTIDE SEQUENCE [LARGE SCALE GENOMIC DNA]</scope>
</reference>
<evidence type="ECO:0000313" key="1">
    <source>
        <dbReference type="EMBL" id="QDH92821.1"/>
    </source>
</evidence>
<gene>
    <name evidence="1" type="primary">36</name>
    <name evidence="1" type="ORF">SEA_BAKERY_36</name>
</gene>
<dbReference type="Proteomes" id="UP000318284">
    <property type="component" value="Segment"/>
</dbReference>
<accession>A0A514DGS6</accession>
<dbReference type="RefSeq" id="YP_010102950.1">
    <property type="nucleotide sequence ID" value="NC_055804.1"/>
</dbReference>
<dbReference type="GeneID" id="65120804"/>
<organism evidence="1 2">
    <name type="scientific">Gordonia phage Bakery</name>
    <dbReference type="NCBI Taxonomy" id="2591205"/>
    <lineage>
        <taxon>Viruses</taxon>
        <taxon>Duplodnaviria</taxon>
        <taxon>Heunggongvirae</taxon>
        <taxon>Uroviricota</taxon>
        <taxon>Caudoviricetes</taxon>
        <taxon>Stackebrandtviridae</taxon>
        <taxon>Frickvirinae</taxon>
        <taxon>Wizardvirus</taxon>
        <taxon>Wizardvirus bakery</taxon>
    </lineage>
</organism>
<proteinExistence type="predicted"/>
<protein>
    <submittedName>
        <fullName evidence="1">Minor tail protein</fullName>
    </submittedName>
</protein>
<name>A0A514DGS6_9CAUD</name>
<keyword evidence="2" id="KW-1185">Reference proteome</keyword>
<evidence type="ECO:0000313" key="2">
    <source>
        <dbReference type="Proteomes" id="UP000318284"/>
    </source>
</evidence>
<sequence length="171" mass="18265">MATITFTVDGPESRGGGLATFTPRVDMTVDGVLVTPGKSWRDVPYTFNVQAETDLPEGQWWIRGIDKHRYPIDVTGPADVKDLIVHGLPDNAPATTLSQAAAAWLEANVDTEVTGPLVEGILADPESAARGVLDGAYVRVVETDGSPVTDQVARIVRDANGDIDDIILEDI</sequence>
<dbReference type="EMBL" id="MK937603">
    <property type="protein sequence ID" value="QDH92821.1"/>
    <property type="molecule type" value="Genomic_DNA"/>
</dbReference>
<dbReference type="KEGG" id="vg:65120804"/>